<feature type="signal peptide" evidence="1">
    <location>
        <begin position="1"/>
        <end position="35"/>
    </location>
</feature>
<evidence type="ECO:0000256" key="1">
    <source>
        <dbReference type="SAM" id="SignalP"/>
    </source>
</evidence>
<dbReference type="OrthoDB" id="9812829at2"/>
<dbReference type="RefSeq" id="WP_091235879.1">
    <property type="nucleotide sequence ID" value="NZ_FMKA01000025.1"/>
</dbReference>
<protein>
    <recommendedName>
        <fullName evidence="4">Carbohydrate-binding domain-containing protein</fullName>
    </recommendedName>
</protein>
<feature type="chain" id="PRO_5039332148" description="Carbohydrate-binding domain-containing protein" evidence="1">
    <location>
        <begin position="36"/>
        <end position="423"/>
    </location>
</feature>
<organism evidence="2 3">
    <name type="scientific">Anaerobium acetethylicum</name>
    <dbReference type="NCBI Taxonomy" id="1619234"/>
    <lineage>
        <taxon>Bacteria</taxon>
        <taxon>Bacillati</taxon>
        <taxon>Bacillota</taxon>
        <taxon>Clostridia</taxon>
        <taxon>Lachnospirales</taxon>
        <taxon>Lachnospiraceae</taxon>
        <taxon>Anaerobium</taxon>
    </lineage>
</organism>
<evidence type="ECO:0000313" key="3">
    <source>
        <dbReference type="Proteomes" id="UP000199315"/>
    </source>
</evidence>
<dbReference type="EMBL" id="FMKA01000025">
    <property type="protein sequence ID" value="SCP98742.1"/>
    <property type="molecule type" value="Genomic_DNA"/>
</dbReference>
<sequence>MRIKNTRTKTIRKKGIRTIALTMLLALSLMGCTTAREDAADAATEITDTEAVINETSAVETDTETEDSAASIISSVEGSILDTTGLFSERDLEQSADLTGAVSIELKSGEDVTIDAEGVYVLSGDVENATVIVDAGDEAKVQIVLDGISITNETAPAIYAKSADKVFVTTTGSENYMEVSGSYEADGDTNLDAVIFSKADLVLNGTGTLEVVSDEGNGIASKDELKITGGKYVITASADGIEANDAICIYDGDITIVTGKDALHSENEDDASLGYIYILNGTFNIKADDDAIRGTSIVQIDGGTINIETCTEGIEGTYIQINGGETAIYAADDGINATTKSTAYDVAIEVNGGTISVSMASGDTDAFDSNGTISINGGTIDIEANSAFDSNGTAELNGGDVTVNGQAITQITQSQMGGGKRGR</sequence>
<reference evidence="2 3" key="1">
    <citation type="submission" date="2016-09" db="EMBL/GenBank/DDBJ databases">
        <authorList>
            <person name="Capua I."/>
            <person name="De Benedictis P."/>
            <person name="Joannis T."/>
            <person name="Lombin L.H."/>
            <person name="Cattoli G."/>
        </authorList>
    </citation>
    <scope>NUCLEOTIDE SEQUENCE [LARGE SCALE GENOMIC DNA]</scope>
    <source>
        <strain evidence="2 3">GluBS11</strain>
    </source>
</reference>
<dbReference type="STRING" id="1619234.SAMN05421730_102528"/>
<accession>A0A1D3TWX4</accession>
<dbReference type="PROSITE" id="PS51257">
    <property type="entry name" value="PROKAR_LIPOPROTEIN"/>
    <property type="match status" value="1"/>
</dbReference>
<name>A0A1D3TWX4_9FIRM</name>
<dbReference type="Proteomes" id="UP000199315">
    <property type="component" value="Unassembled WGS sequence"/>
</dbReference>
<evidence type="ECO:0008006" key="4">
    <source>
        <dbReference type="Google" id="ProtNLM"/>
    </source>
</evidence>
<dbReference type="AlphaFoldDB" id="A0A1D3TWX4"/>
<evidence type="ECO:0000313" key="2">
    <source>
        <dbReference type="EMBL" id="SCP98742.1"/>
    </source>
</evidence>
<proteinExistence type="predicted"/>
<keyword evidence="3" id="KW-1185">Reference proteome</keyword>
<dbReference type="InterPro" id="IPR025584">
    <property type="entry name" value="Cthe_2159"/>
</dbReference>
<dbReference type="Pfam" id="PF14262">
    <property type="entry name" value="Cthe_2159"/>
    <property type="match status" value="1"/>
</dbReference>
<gene>
    <name evidence="2" type="ORF">SAMN05421730_102528</name>
</gene>
<keyword evidence="1" id="KW-0732">Signal</keyword>